<proteinExistence type="predicted"/>
<reference evidence="1 2" key="1">
    <citation type="submission" date="2021-05" db="EMBL/GenBank/DDBJ databases">
        <title>A Polyphasic approach of four new species of the genus Ohtaekwangia: Ohtaekwangia histidinii sp. nov., Ohtaekwangia cretensis sp. nov., Ohtaekwangia indiensis sp. nov., Ohtaekwangia reichenbachii sp. nov. from diverse environment.</title>
        <authorList>
            <person name="Octaviana S."/>
        </authorList>
    </citation>
    <scope>NUCLEOTIDE SEQUENCE [LARGE SCALE GENOMIC DNA]</scope>
    <source>
        <strain evidence="1 2">PWU5</strain>
    </source>
</reference>
<gene>
    <name evidence="1" type="ORF">KK062_10565</name>
</gene>
<accession>A0AAP2DYC1</accession>
<name>A0AAP2DYC1_9BACT</name>
<organism evidence="1 2">
    <name type="scientific">Dawidia cretensis</name>
    <dbReference type="NCBI Taxonomy" id="2782350"/>
    <lineage>
        <taxon>Bacteria</taxon>
        <taxon>Pseudomonadati</taxon>
        <taxon>Bacteroidota</taxon>
        <taxon>Cytophagia</taxon>
        <taxon>Cytophagales</taxon>
        <taxon>Chryseotaleaceae</taxon>
        <taxon>Dawidia</taxon>
    </lineage>
</organism>
<keyword evidence="2" id="KW-1185">Reference proteome</keyword>
<sequence length="362" mass="40731">MNGPLPVWVVLAAMLLCACEWQARCLSETRYPALVWPVHGEEVEFTDEASANDQHSCLTSLFDKGPWKLPVAIDPAYAPMMPLQHDTLVYYSSPKHANTFIMRIDSTTRYALYILREELNGDDDNPDQYDVLFTVDHHGRLIDNLMIGVDDEHHHRAYWIESPAEFGMKEVAGLGMEEEMEYKATCRVTESGAFALILSNLNRVNGQEGNYTEEVPLEYAESIVTVETGKPVLAAIEKAIFVDPLDKDYLDEKTVGGQKIYLALGMSGVADYTLFMLHSPMGDGNTLVAESWTIPMPLSSREITSSHIVRMDWLHQEEDEYTIELTVQYEMEASQEGRAPLAALRSYTFTYSPEGGLEAARE</sequence>
<comment type="caution">
    <text evidence="1">The sequence shown here is derived from an EMBL/GenBank/DDBJ whole genome shotgun (WGS) entry which is preliminary data.</text>
</comment>
<dbReference type="EMBL" id="JAHESE010000008">
    <property type="protein sequence ID" value="MBT1708669.1"/>
    <property type="molecule type" value="Genomic_DNA"/>
</dbReference>
<dbReference type="RefSeq" id="WP_254084264.1">
    <property type="nucleotide sequence ID" value="NZ_JAHESE010000008.1"/>
</dbReference>
<protein>
    <submittedName>
        <fullName evidence="1">Uncharacterized protein</fullName>
    </submittedName>
</protein>
<dbReference type="Proteomes" id="UP001319080">
    <property type="component" value="Unassembled WGS sequence"/>
</dbReference>
<evidence type="ECO:0000313" key="2">
    <source>
        <dbReference type="Proteomes" id="UP001319080"/>
    </source>
</evidence>
<dbReference type="AlphaFoldDB" id="A0AAP2DYC1"/>
<evidence type="ECO:0000313" key="1">
    <source>
        <dbReference type="EMBL" id="MBT1708669.1"/>
    </source>
</evidence>